<feature type="region of interest" description="Disordered" evidence="1">
    <location>
        <begin position="334"/>
        <end position="355"/>
    </location>
</feature>
<evidence type="ECO:0000313" key="4">
    <source>
        <dbReference type="EMBL" id="RTR24711.1"/>
    </source>
</evidence>
<reference evidence="4 5" key="1">
    <citation type="submission" date="2018-12" db="EMBL/GenBank/DDBJ databases">
        <title>Deinococcus radiophilus ATCC 27603 genome sequencing and assembly.</title>
        <authorList>
            <person name="Maclea K.S."/>
            <person name="Maynard C.R."/>
        </authorList>
    </citation>
    <scope>NUCLEOTIDE SEQUENCE [LARGE SCALE GENOMIC DNA]</scope>
    <source>
        <strain evidence="4 5">ATCC 27603</strain>
    </source>
</reference>
<dbReference type="RefSeq" id="WP_126353247.1">
    <property type="nucleotide sequence ID" value="NZ_CP086381.1"/>
</dbReference>
<dbReference type="OrthoDB" id="70263at2"/>
<dbReference type="PANTHER" id="PTHR45138">
    <property type="entry name" value="REGULATORY COMPONENTS OF SENSORY TRANSDUCTION SYSTEM"/>
    <property type="match status" value="1"/>
</dbReference>
<dbReference type="SMART" id="SM00267">
    <property type="entry name" value="GGDEF"/>
    <property type="match status" value="1"/>
</dbReference>
<feature type="transmembrane region" description="Helical" evidence="2">
    <location>
        <begin position="7"/>
        <end position="26"/>
    </location>
</feature>
<feature type="transmembrane region" description="Helical" evidence="2">
    <location>
        <begin position="32"/>
        <end position="52"/>
    </location>
</feature>
<accession>A0A431VPM9</accession>
<dbReference type="AlphaFoldDB" id="A0A431VPM9"/>
<feature type="domain" description="GGDEF" evidence="3">
    <location>
        <begin position="199"/>
        <end position="330"/>
    </location>
</feature>
<dbReference type="SUPFAM" id="SSF55073">
    <property type="entry name" value="Nucleotide cyclase"/>
    <property type="match status" value="1"/>
</dbReference>
<dbReference type="InterPro" id="IPR043128">
    <property type="entry name" value="Rev_trsase/Diguanyl_cyclase"/>
</dbReference>
<protein>
    <submittedName>
        <fullName evidence="4">GGDEF domain-containing protein</fullName>
    </submittedName>
</protein>
<dbReference type="Pfam" id="PF00990">
    <property type="entry name" value="GGDEF"/>
    <property type="match status" value="1"/>
</dbReference>
<dbReference type="InterPro" id="IPR029787">
    <property type="entry name" value="Nucleotide_cyclase"/>
</dbReference>
<keyword evidence="2" id="KW-0812">Transmembrane</keyword>
<dbReference type="GO" id="GO:1902201">
    <property type="term" value="P:negative regulation of bacterial-type flagellum-dependent cell motility"/>
    <property type="evidence" value="ECO:0007669"/>
    <property type="project" value="TreeGrafter"/>
</dbReference>
<feature type="transmembrane region" description="Helical" evidence="2">
    <location>
        <begin position="89"/>
        <end position="106"/>
    </location>
</feature>
<dbReference type="Proteomes" id="UP000277766">
    <property type="component" value="Unassembled WGS sequence"/>
</dbReference>
<gene>
    <name evidence="4" type="ORF">EJ104_12310</name>
</gene>
<dbReference type="InterPro" id="IPR000160">
    <property type="entry name" value="GGDEF_dom"/>
</dbReference>
<dbReference type="EMBL" id="RXPE01000038">
    <property type="protein sequence ID" value="RTR24711.1"/>
    <property type="molecule type" value="Genomic_DNA"/>
</dbReference>
<dbReference type="GO" id="GO:0052621">
    <property type="term" value="F:diguanylate cyclase activity"/>
    <property type="evidence" value="ECO:0007669"/>
    <property type="project" value="TreeGrafter"/>
</dbReference>
<dbReference type="GO" id="GO:0005886">
    <property type="term" value="C:plasma membrane"/>
    <property type="evidence" value="ECO:0007669"/>
    <property type="project" value="TreeGrafter"/>
</dbReference>
<dbReference type="NCBIfam" id="TIGR00254">
    <property type="entry name" value="GGDEF"/>
    <property type="match status" value="1"/>
</dbReference>
<organism evidence="4 5">
    <name type="scientific">Deinococcus radiophilus</name>
    <dbReference type="NCBI Taxonomy" id="32062"/>
    <lineage>
        <taxon>Bacteria</taxon>
        <taxon>Thermotogati</taxon>
        <taxon>Deinococcota</taxon>
        <taxon>Deinococci</taxon>
        <taxon>Deinococcales</taxon>
        <taxon>Deinococcaceae</taxon>
        <taxon>Deinococcus</taxon>
    </lineage>
</organism>
<feature type="transmembrane region" description="Helical" evidence="2">
    <location>
        <begin position="113"/>
        <end position="132"/>
    </location>
</feature>
<evidence type="ECO:0000259" key="3">
    <source>
        <dbReference type="PROSITE" id="PS50887"/>
    </source>
</evidence>
<dbReference type="GO" id="GO:0043709">
    <property type="term" value="P:cell adhesion involved in single-species biofilm formation"/>
    <property type="evidence" value="ECO:0007669"/>
    <property type="project" value="TreeGrafter"/>
</dbReference>
<keyword evidence="2" id="KW-1133">Transmembrane helix</keyword>
<keyword evidence="5" id="KW-1185">Reference proteome</keyword>
<comment type="caution">
    <text evidence="4">The sequence shown here is derived from an EMBL/GenBank/DDBJ whole genome shotgun (WGS) entry which is preliminary data.</text>
</comment>
<dbReference type="InterPro" id="IPR050469">
    <property type="entry name" value="Diguanylate_Cyclase"/>
</dbReference>
<keyword evidence="2" id="KW-0472">Membrane</keyword>
<evidence type="ECO:0000256" key="1">
    <source>
        <dbReference type="SAM" id="MobiDB-lite"/>
    </source>
</evidence>
<name>A0A431VPM9_9DEIO</name>
<dbReference type="PANTHER" id="PTHR45138:SF9">
    <property type="entry name" value="DIGUANYLATE CYCLASE DGCM-RELATED"/>
    <property type="match status" value="1"/>
</dbReference>
<feature type="compositionally biased region" description="Polar residues" evidence="1">
    <location>
        <begin position="343"/>
        <end position="355"/>
    </location>
</feature>
<feature type="transmembrane region" description="Helical" evidence="2">
    <location>
        <begin position="64"/>
        <end position="83"/>
    </location>
</feature>
<dbReference type="PROSITE" id="PS50887">
    <property type="entry name" value="GGDEF"/>
    <property type="match status" value="1"/>
</dbReference>
<dbReference type="Gene3D" id="3.30.70.270">
    <property type="match status" value="1"/>
</dbReference>
<sequence length="355" mass="37718">MEGFRVPLPLALISVAVHVYMLLIASVPPPVIYTQVVGIIGLIISLVNLYIVLTERGTIRTMGLLTVVLAALWLGRSMLVQLINGGTVPAGDLISVAVLAALAFALTPFHIAAVVSGLAFLGLCMVAGLTGGAPLPDLINLAALLITMSLISESGHRVISEIGHSEKLEYLATKDGITGLLNRVTVEQKLEERLLSPEHSGVLLLMDLDHFKQVNDQHGHQKGDQALIYAAHVLSSVAGPHDLVGRWGGEEFIMLLDGATVPEAQQRAGRIQKNLRLSPAAGLPPLSVSGGGVHTGELPGQMLSALIRRADERLYAAKNAGRCRFDWADQKREFTLPSGPQDPASTSSLCADNDL</sequence>
<proteinExistence type="predicted"/>
<evidence type="ECO:0000313" key="5">
    <source>
        <dbReference type="Proteomes" id="UP000277766"/>
    </source>
</evidence>
<evidence type="ECO:0000256" key="2">
    <source>
        <dbReference type="SAM" id="Phobius"/>
    </source>
</evidence>
<dbReference type="CDD" id="cd01949">
    <property type="entry name" value="GGDEF"/>
    <property type="match status" value="1"/>
</dbReference>